<name>A0A0F7PW54_9LACO</name>
<dbReference type="RefSeq" id="WP_047036115.1">
    <property type="nucleotide sequence ID" value="NZ_CP011404.1"/>
</dbReference>
<sequence>MNNLKERLDNLRKTIQEPEFLEGKGLSNEVNIRIFCYDPADEMTIRHFIEQIMTNKSLEFHPIEYNLYKIFISICEDKRILNAIPPVENKRGAQFLKEQLNRVANNMTFVNKMKYEPHESGDVLMITGVGEVFPFIRVHDLLNAMQPEFPDIPILVFYPGSFDGRSMQLFNRLGKDSYYRAFSII</sequence>
<keyword evidence="1" id="KW-0614">Plasmid</keyword>
<proteinExistence type="predicted"/>
<evidence type="ECO:0000313" key="1">
    <source>
        <dbReference type="EMBL" id="AKI05223.1"/>
    </source>
</evidence>
<evidence type="ECO:0000313" key="2">
    <source>
        <dbReference type="Proteomes" id="UP000035027"/>
    </source>
</evidence>
<dbReference type="PATRIC" id="fig|1194971.3.peg.1688"/>
<organism evidence="1 2">
    <name type="scientific">Ligilactobacillus salivarius str. Ren</name>
    <dbReference type="NCBI Taxonomy" id="1194971"/>
    <lineage>
        <taxon>Bacteria</taxon>
        <taxon>Bacillati</taxon>
        <taxon>Bacillota</taxon>
        <taxon>Bacilli</taxon>
        <taxon>Lactobacillales</taxon>
        <taxon>Lactobacillaceae</taxon>
        <taxon>Ligilactobacillus</taxon>
    </lineage>
</organism>
<evidence type="ECO:0008006" key="3">
    <source>
        <dbReference type="Google" id="ProtNLM"/>
    </source>
</evidence>
<gene>
    <name evidence="1" type="ORF">LsR_01705</name>
</gene>
<dbReference type="Proteomes" id="UP000035027">
    <property type="component" value="Plasmid pR1"/>
</dbReference>
<accession>A0A0F7PW54</accession>
<protein>
    <recommendedName>
        <fullName evidence="3">DUF1788 domain-containing protein</fullName>
    </recommendedName>
</protein>
<dbReference type="InterPro" id="IPR014858">
    <property type="entry name" value="BrxB"/>
</dbReference>
<geneLocation type="plasmid" evidence="1 2">
    <name>pR1</name>
</geneLocation>
<dbReference type="EMBL" id="CP011404">
    <property type="protein sequence ID" value="AKI05223.1"/>
    <property type="molecule type" value="Genomic_DNA"/>
</dbReference>
<dbReference type="Pfam" id="PF08747">
    <property type="entry name" value="BrxB"/>
    <property type="match status" value="1"/>
</dbReference>
<reference evidence="1 2" key="1">
    <citation type="submission" date="2015-04" db="EMBL/GenBank/DDBJ databases">
        <title>Complete genome sequence of Lactobacillus salivarius Ren, a probiotic strain with antitumor activity.</title>
        <authorList>
            <person name="Sun E."/>
            <person name="Zhao L."/>
            <person name="Liu S."/>
            <person name="Zhang M."/>
            <person name="Guo H."/>
            <person name="Ren F."/>
        </authorList>
    </citation>
    <scope>NUCLEOTIDE SEQUENCE [LARGE SCALE GENOMIC DNA]</scope>
    <source>
        <strain evidence="1 2">Ren</strain>
        <plasmid evidence="1 2">pR1</plasmid>
    </source>
</reference>
<dbReference type="AlphaFoldDB" id="A0A0F7PW54"/>